<dbReference type="GO" id="GO:0005524">
    <property type="term" value="F:ATP binding"/>
    <property type="evidence" value="ECO:0007669"/>
    <property type="project" value="InterPro"/>
</dbReference>
<reference evidence="5" key="1">
    <citation type="submission" date="2022-11" db="UniProtKB">
        <authorList>
            <consortium name="WormBaseParasite"/>
        </authorList>
    </citation>
    <scope>IDENTIFICATION</scope>
</reference>
<feature type="domain" description="Protein kinase" evidence="3">
    <location>
        <begin position="251"/>
        <end position="528"/>
    </location>
</feature>
<protein>
    <recommendedName>
        <fullName evidence="1">non-specific serine/threonine protein kinase</fullName>
        <ecNumber evidence="1">2.7.11.1</ecNumber>
    </recommendedName>
</protein>
<dbReference type="Gene3D" id="1.10.510.10">
    <property type="entry name" value="Transferase(Phosphotransferase) domain 1"/>
    <property type="match status" value="1"/>
</dbReference>
<dbReference type="GO" id="GO:0004674">
    <property type="term" value="F:protein serine/threonine kinase activity"/>
    <property type="evidence" value="ECO:0007669"/>
    <property type="project" value="UniProtKB-EC"/>
</dbReference>
<dbReference type="WBParaSite" id="jg21392">
    <property type="protein sequence ID" value="jg21392"/>
    <property type="gene ID" value="jg21392"/>
</dbReference>
<dbReference type="Pfam" id="PF00069">
    <property type="entry name" value="Pkinase"/>
    <property type="match status" value="1"/>
</dbReference>
<dbReference type="InterPro" id="IPR000719">
    <property type="entry name" value="Prot_kinase_dom"/>
</dbReference>
<dbReference type="InterPro" id="IPR008271">
    <property type="entry name" value="Ser/Thr_kinase_AS"/>
</dbReference>
<dbReference type="PANTHER" id="PTHR11909">
    <property type="entry name" value="CASEIN KINASE-RELATED"/>
    <property type="match status" value="1"/>
</dbReference>
<evidence type="ECO:0000313" key="4">
    <source>
        <dbReference type="Proteomes" id="UP000887574"/>
    </source>
</evidence>
<dbReference type="AlphaFoldDB" id="A0A915DLP8"/>
<proteinExistence type="predicted"/>
<dbReference type="CDD" id="cd14016">
    <property type="entry name" value="STKc_CK1"/>
    <property type="match status" value="1"/>
</dbReference>
<keyword evidence="4" id="KW-1185">Reference proteome</keyword>
<feature type="compositionally biased region" description="Low complexity" evidence="2">
    <location>
        <begin position="135"/>
        <end position="150"/>
    </location>
</feature>
<evidence type="ECO:0000256" key="1">
    <source>
        <dbReference type="ARBA" id="ARBA00012513"/>
    </source>
</evidence>
<organism evidence="4 5">
    <name type="scientific">Ditylenchus dipsaci</name>
    <dbReference type="NCBI Taxonomy" id="166011"/>
    <lineage>
        <taxon>Eukaryota</taxon>
        <taxon>Metazoa</taxon>
        <taxon>Ecdysozoa</taxon>
        <taxon>Nematoda</taxon>
        <taxon>Chromadorea</taxon>
        <taxon>Rhabditida</taxon>
        <taxon>Tylenchina</taxon>
        <taxon>Tylenchomorpha</taxon>
        <taxon>Sphaerularioidea</taxon>
        <taxon>Anguinidae</taxon>
        <taxon>Anguininae</taxon>
        <taxon>Ditylenchus</taxon>
    </lineage>
</organism>
<dbReference type="InterPro" id="IPR050235">
    <property type="entry name" value="CK1_Ser-Thr_kinase"/>
</dbReference>
<dbReference type="SUPFAM" id="SSF56112">
    <property type="entry name" value="Protein kinase-like (PK-like)"/>
    <property type="match status" value="1"/>
</dbReference>
<accession>A0A915DLP8</accession>
<feature type="compositionally biased region" description="Polar residues" evidence="2">
    <location>
        <begin position="118"/>
        <end position="129"/>
    </location>
</feature>
<dbReference type="InterPro" id="IPR011009">
    <property type="entry name" value="Kinase-like_dom_sf"/>
</dbReference>
<sequence length="796" mass="88120">MASSTTLVECEASTSRINGHAQMPTALSTNLLAISAKAGSEPRWNSRLMKPGFGLPPLPPIIPPINHGPGIMYTPNVYLPNGMHPANVPQPMPFAARNCQAPPLFAIPPPPMFNRGSCNMQTSQPQQYHPMQYRASSSSSSSASASQSASIPYTFPPPPLPPNQLYGGPAPSLLIAQPININLEVKPFSSAPPSGVWQGCSSSSSATIPPAIIKIMPSSMIEIDCWNTAVSGWEQATLIKNKIDLVINKRYKIVQSIASGSYGAIFVAEDLMSGSAKHRVAVKFDAACKDDHLKYEFDVYKSVLYDDGTGKVEGFPQVYWYGHEFGHNIMVMELLGAPLASLFAFCDRKFGKQTIVSLGEQMIHRIRHLHQRGFIHRDIKPENFLIGLSDKENTCYLIDFGLARRYRYRENRRLKHIPFRKGRSFVGTAKYASVNSHKSIELSRRDDLESLGYVLIELINGSVPWKNISKRTAITRQQTSIRIRNVKEQTNWAETCPSMAPFIQYCRDLPFADDPDYEVLLNFLQGIVMPNDTAEKGSTKIPSDNIRCENCEASLLNNTQPLLPSKEHVPKPTAEQLVVTEPTLKLELPSGSVGIPQITTTPTGNLLCQIPCTFIQPVVECAEVMANNLANLSLATDLNIVACPLTDSLPTTSSTSAALEEDAESTGSCHKCRERLQLFFDQQQDQQSKPLPKSENNDAKVTKMSWQIWRESNVDRRFQYENRFSWTLPEVLASVRNTPPLASAIAPTSGLMHLAFPPPPYQMCNGNMGQPMRHVPIQQPVISLARQPCVNTFVCK</sequence>
<dbReference type="EC" id="2.7.11.1" evidence="1"/>
<feature type="region of interest" description="Disordered" evidence="2">
    <location>
        <begin position="118"/>
        <end position="154"/>
    </location>
</feature>
<dbReference type="SMART" id="SM00220">
    <property type="entry name" value="S_TKc"/>
    <property type="match status" value="1"/>
</dbReference>
<dbReference type="PROSITE" id="PS00108">
    <property type="entry name" value="PROTEIN_KINASE_ST"/>
    <property type="match status" value="1"/>
</dbReference>
<dbReference type="Proteomes" id="UP000887574">
    <property type="component" value="Unplaced"/>
</dbReference>
<evidence type="ECO:0000256" key="2">
    <source>
        <dbReference type="SAM" id="MobiDB-lite"/>
    </source>
</evidence>
<name>A0A915DLP8_9BILA</name>
<dbReference type="PROSITE" id="PS50011">
    <property type="entry name" value="PROTEIN_KINASE_DOM"/>
    <property type="match status" value="1"/>
</dbReference>
<evidence type="ECO:0000313" key="5">
    <source>
        <dbReference type="WBParaSite" id="jg21392"/>
    </source>
</evidence>
<evidence type="ECO:0000259" key="3">
    <source>
        <dbReference type="PROSITE" id="PS50011"/>
    </source>
</evidence>